<dbReference type="InterPro" id="IPR040449">
    <property type="entry name" value="Peptidase_S66_N"/>
</dbReference>
<evidence type="ECO:0000259" key="5">
    <source>
        <dbReference type="Pfam" id="PF17676"/>
    </source>
</evidence>
<evidence type="ECO:0000256" key="2">
    <source>
        <dbReference type="ARBA" id="ARBA00022801"/>
    </source>
</evidence>
<comment type="caution">
    <text evidence="6">The sequence shown here is derived from an EMBL/GenBank/DDBJ whole genome shotgun (WGS) entry which is preliminary data.</text>
</comment>
<dbReference type="InterPro" id="IPR003507">
    <property type="entry name" value="S66_fam"/>
</dbReference>
<feature type="active site" description="Charge relay system" evidence="3">
    <location>
        <position position="243"/>
    </location>
</feature>
<dbReference type="CDD" id="cd07062">
    <property type="entry name" value="Peptidase_S66_mccF_like"/>
    <property type="match status" value="1"/>
</dbReference>
<gene>
    <name evidence="6" type="ORF">COI98_05375</name>
</gene>
<accession>A0A9X7A1A8</accession>
<dbReference type="PANTHER" id="PTHR30237">
    <property type="entry name" value="MURAMOYLTETRAPEPTIDE CARBOXYPEPTIDASE"/>
    <property type="match status" value="1"/>
</dbReference>
<feature type="active site" description="Charge relay system" evidence="3">
    <location>
        <position position="313"/>
    </location>
</feature>
<dbReference type="InterPro" id="IPR040921">
    <property type="entry name" value="Peptidase_S66C"/>
</dbReference>
<dbReference type="InterPro" id="IPR029062">
    <property type="entry name" value="Class_I_gatase-like"/>
</dbReference>
<dbReference type="Pfam" id="PF02016">
    <property type="entry name" value="Peptidase_S66"/>
    <property type="match status" value="1"/>
</dbReference>
<keyword evidence="2" id="KW-0378">Hydrolase</keyword>
<feature type="domain" description="LD-carboxypeptidase C-terminal" evidence="5">
    <location>
        <begin position="209"/>
        <end position="328"/>
    </location>
</feature>
<dbReference type="GO" id="GO:0016787">
    <property type="term" value="F:hydrolase activity"/>
    <property type="evidence" value="ECO:0007669"/>
    <property type="project" value="UniProtKB-KW"/>
</dbReference>
<comment type="similarity">
    <text evidence="1">Belongs to the peptidase S66 family.</text>
</comment>
<feature type="active site" description="Nucleophile" evidence="3">
    <location>
        <position position="116"/>
    </location>
</feature>
<evidence type="ECO:0000313" key="6">
    <source>
        <dbReference type="EMBL" id="PFK24539.1"/>
    </source>
</evidence>
<dbReference type="Pfam" id="PF17676">
    <property type="entry name" value="Peptidase_S66C"/>
    <property type="match status" value="1"/>
</dbReference>
<dbReference type="InterPro" id="IPR027461">
    <property type="entry name" value="Carboxypeptidase_A_C_sf"/>
</dbReference>
<evidence type="ECO:0000259" key="4">
    <source>
        <dbReference type="Pfam" id="PF02016"/>
    </source>
</evidence>
<feature type="domain" description="LD-carboxypeptidase N-terminal" evidence="4">
    <location>
        <begin position="14"/>
        <end position="135"/>
    </location>
</feature>
<dbReference type="EMBL" id="NUWJ01000050">
    <property type="protein sequence ID" value="PFK24539.1"/>
    <property type="molecule type" value="Genomic_DNA"/>
</dbReference>
<sequence length="362" mass="41316">MLIKPKRLQAGDIVATVSPSWGGAGDAEIRWRYEQGVKRLEEVFGLTVIPMPNSLKGSEFIYNNPQARAEDLMTAFKDTRVKAIIANIGSEDSIRLLPYIDFNVIRENPKIFMGYSDVTISHLFCHKAGLSSLYGPAILTDFAENVEMDPYTIEMVNRTLFSNETIGEIQPAHEWTSEHLEWITINKDTRRTMQQNNGYELLQGSTTVQGRLIGGCIEVLEFAKGTELWPEKKHWENSILFFETSEDHPEPSYIKYWLRNYAAQGILQKAKGIIFGKPKDEKYYEEYKHEILKAMKEHNLEALPILYNLNFGHTEPKFILPYGAMAEIDCENGSFSILESGVEYSETLISECSIHIAIKLIF</sequence>
<organism evidence="6 7">
    <name type="scientific">Bacillus cereus</name>
    <dbReference type="NCBI Taxonomy" id="1396"/>
    <lineage>
        <taxon>Bacteria</taxon>
        <taxon>Bacillati</taxon>
        <taxon>Bacillota</taxon>
        <taxon>Bacilli</taxon>
        <taxon>Bacillales</taxon>
        <taxon>Bacillaceae</taxon>
        <taxon>Bacillus</taxon>
        <taxon>Bacillus cereus group</taxon>
    </lineage>
</organism>
<evidence type="ECO:0000256" key="3">
    <source>
        <dbReference type="PIRSR" id="PIRSR028757-1"/>
    </source>
</evidence>
<reference evidence="6 7" key="1">
    <citation type="submission" date="2017-09" db="EMBL/GenBank/DDBJ databases">
        <title>Large-scale bioinformatics analysis of Bacillus genomes uncovers conserved roles of natural products in bacterial physiology.</title>
        <authorList>
            <consortium name="Agbiome Team Llc"/>
            <person name="Bleich R.M."/>
            <person name="Grubbs K.J."/>
            <person name="Santa Maria K.C."/>
            <person name="Allen S.E."/>
            <person name="Farag S."/>
            <person name="Shank E.A."/>
            <person name="Bowers A."/>
        </authorList>
    </citation>
    <scope>NUCLEOTIDE SEQUENCE [LARGE SCALE GENOMIC DNA]</scope>
    <source>
        <strain evidence="6 7">AFS083741</strain>
    </source>
</reference>
<dbReference type="SUPFAM" id="SSF52317">
    <property type="entry name" value="Class I glutamine amidotransferase-like"/>
    <property type="match status" value="1"/>
</dbReference>
<dbReference type="Proteomes" id="UP000224413">
    <property type="component" value="Unassembled WGS sequence"/>
</dbReference>
<evidence type="ECO:0000256" key="1">
    <source>
        <dbReference type="ARBA" id="ARBA00010233"/>
    </source>
</evidence>
<dbReference type="Gene3D" id="3.50.30.60">
    <property type="entry name" value="LD-carboxypeptidase A C-terminal domain-like"/>
    <property type="match status" value="1"/>
</dbReference>
<dbReference type="AlphaFoldDB" id="A0A9X7A1A8"/>
<evidence type="ECO:0000313" key="7">
    <source>
        <dbReference type="Proteomes" id="UP000224413"/>
    </source>
</evidence>
<proteinExistence type="inferred from homology"/>
<dbReference type="Gene3D" id="3.40.50.10740">
    <property type="entry name" value="Class I glutamine amidotransferase-like"/>
    <property type="match status" value="1"/>
</dbReference>
<dbReference type="PIRSF" id="PIRSF028757">
    <property type="entry name" value="LD-carboxypeptidase"/>
    <property type="match status" value="1"/>
</dbReference>
<dbReference type="PANTHER" id="PTHR30237:SF4">
    <property type="entry name" value="LD-CARBOXYPEPTIDASE C-TERMINAL DOMAIN-CONTAINING PROTEIN"/>
    <property type="match status" value="1"/>
</dbReference>
<name>A0A9X7A1A8_BACCE</name>
<dbReference type="SUPFAM" id="SSF141986">
    <property type="entry name" value="LD-carboxypeptidase A C-terminal domain-like"/>
    <property type="match status" value="1"/>
</dbReference>
<protein>
    <submittedName>
        <fullName evidence="6">LD-carboxypeptidase</fullName>
    </submittedName>
</protein>
<dbReference type="InterPro" id="IPR027478">
    <property type="entry name" value="LdcA_N"/>
</dbReference>